<dbReference type="RefSeq" id="WP_353473576.1">
    <property type="nucleotide sequence ID" value="NZ_CP123384.1"/>
</dbReference>
<evidence type="ECO:0000259" key="2">
    <source>
        <dbReference type="Pfam" id="PF03372"/>
    </source>
</evidence>
<gene>
    <name evidence="3" type="ORF">PVT71_05930</name>
</gene>
<keyword evidence="3" id="KW-0255">Endonuclease</keyword>
<protein>
    <submittedName>
        <fullName evidence="3">Endonuclease/exonuclease/phosphatase family protein</fullName>
    </submittedName>
</protein>
<dbReference type="SUPFAM" id="SSF56219">
    <property type="entry name" value="DNase I-like"/>
    <property type="match status" value="1"/>
</dbReference>
<dbReference type="AlphaFoldDB" id="A0AAU8AIF9"/>
<feature type="compositionally biased region" description="Basic and acidic residues" evidence="1">
    <location>
        <begin position="10"/>
        <end position="25"/>
    </location>
</feature>
<accession>A0AAU8AIF9</accession>
<dbReference type="EMBL" id="CP123384">
    <property type="protein sequence ID" value="XCC94749.1"/>
    <property type="molecule type" value="Genomic_DNA"/>
</dbReference>
<feature type="domain" description="Endonuclease/exonuclease/phosphatase" evidence="2">
    <location>
        <begin position="95"/>
        <end position="347"/>
    </location>
</feature>
<dbReference type="InterPro" id="IPR005135">
    <property type="entry name" value="Endo/exonuclease/phosphatase"/>
</dbReference>
<proteinExistence type="predicted"/>
<keyword evidence="3" id="KW-0378">Hydrolase</keyword>
<reference evidence="3" key="1">
    <citation type="submission" date="2023-02" db="EMBL/GenBank/DDBJ databases">
        <title>Description and genomic characterization of Salipiger bruguierae sp. nov., isolated from the sediment of mangrove plant Bruguiera sexangula.</title>
        <authorList>
            <person name="Long M."/>
        </authorList>
    </citation>
    <scope>NUCLEOTIDE SEQUENCE</scope>
    <source>
        <strain evidence="3">H15</strain>
    </source>
</reference>
<sequence>MGLPSGKPGDAGRRADAHRRADRGKAPPRLCTGGGADHLTRLRLPALLLAALLACALPARAAEITLATWHADLSRKGPGLLLRDLAELRDPLPAVLDEIVTADADLLLLTDMDFDLGLAALAELAARLEERGAAYPHRLALRPNSGLASGADLDGDGQLGGPRDAQGFGEFSGQHGMALLSREPLTLVRDVSDLLWRDLPGSRMTAADPAADLQRLSSTGHWAVRMGGGAGLLTLLCLAATPPVFDGPEDRNGRRNADEIALWRRILDGALGPPPEEPYVLIGNANLDPDKGEGLRSEMAGLLADPRLQDPLPGLPTADWPATGPLRVSYILPSATLGIARARVGAPLTGQAHRLVTVTVSVPEIAKRP</sequence>
<evidence type="ECO:0000256" key="1">
    <source>
        <dbReference type="SAM" id="MobiDB-lite"/>
    </source>
</evidence>
<dbReference type="InterPro" id="IPR036691">
    <property type="entry name" value="Endo/exonu/phosph_ase_sf"/>
</dbReference>
<keyword evidence="3" id="KW-0540">Nuclease</keyword>
<dbReference type="Gene3D" id="3.60.10.10">
    <property type="entry name" value="Endonuclease/exonuclease/phosphatase"/>
    <property type="match status" value="1"/>
</dbReference>
<evidence type="ECO:0000313" key="3">
    <source>
        <dbReference type="EMBL" id="XCC94749.1"/>
    </source>
</evidence>
<organism evidence="3">
    <name type="scientific">Alloyangia sp. H15</name>
    <dbReference type="NCBI Taxonomy" id="3029062"/>
    <lineage>
        <taxon>Bacteria</taxon>
        <taxon>Pseudomonadati</taxon>
        <taxon>Pseudomonadota</taxon>
        <taxon>Alphaproteobacteria</taxon>
        <taxon>Rhodobacterales</taxon>
        <taxon>Roseobacteraceae</taxon>
        <taxon>Alloyangia</taxon>
    </lineage>
</organism>
<dbReference type="GO" id="GO:0004519">
    <property type="term" value="F:endonuclease activity"/>
    <property type="evidence" value="ECO:0007669"/>
    <property type="project" value="UniProtKB-KW"/>
</dbReference>
<dbReference type="Pfam" id="PF03372">
    <property type="entry name" value="Exo_endo_phos"/>
    <property type="match status" value="1"/>
</dbReference>
<feature type="region of interest" description="Disordered" evidence="1">
    <location>
        <begin position="1"/>
        <end position="32"/>
    </location>
</feature>
<name>A0AAU8AIF9_9RHOB</name>